<dbReference type="STRING" id="1841481.ENSSLDP00000025103"/>
<evidence type="ECO:0000256" key="3">
    <source>
        <dbReference type="ARBA" id="ARBA00023157"/>
    </source>
</evidence>
<dbReference type="FunFam" id="2.60.40.10:FF:000425">
    <property type="entry name" value="Myosin light chain kinase"/>
    <property type="match status" value="1"/>
</dbReference>
<keyword evidence="4" id="KW-0393">Immunoglobulin domain</keyword>
<dbReference type="InterPro" id="IPR003599">
    <property type="entry name" value="Ig_sub"/>
</dbReference>
<dbReference type="InterPro" id="IPR003598">
    <property type="entry name" value="Ig_sub2"/>
</dbReference>
<dbReference type="PROSITE" id="PS50835">
    <property type="entry name" value="IG_LIKE"/>
    <property type="match status" value="3"/>
</dbReference>
<dbReference type="InterPro" id="IPR013783">
    <property type="entry name" value="Ig-like_fold"/>
</dbReference>
<evidence type="ECO:0000256" key="1">
    <source>
        <dbReference type="ARBA" id="ARBA00004496"/>
    </source>
</evidence>
<dbReference type="Gene3D" id="2.60.40.10">
    <property type="entry name" value="Immunoglobulins"/>
    <property type="match status" value="4"/>
</dbReference>
<evidence type="ECO:0000313" key="7">
    <source>
        <dbReference type="Proteomes" id="UP000261360"/>
    </source>
</evidence>
<dbReference type="InterPro" id="IPR007110">
    <property type="entry name" value="Ig-like_dom"/>
</dbReference>
<dbReference type="SMART" id="SM00409">
    <property type="entry name" value="IG"/>
    <property type="match status" value="3"/>
</dbReference>
<evidence type="ECO:0000256" key="4">
    <source>
        <dbReference type="ARBA" id="ARBA00023319"/>
    </source>
</evidence>
<feature type="domain" description="Ig-like" evidence="5">
    <location>
        <begin position="215"/>
        <end position="290"/>
    </location>
</feature>
<reference evidence="6" key="2">
    <citation type="submission" date="2025-09" db="UniProtKB">
        <authorList>
            <consortium name="Ensembl"/>
        </authorList>
    </citation>
    <scope>IDENTIFICATION</scope>
</reference>
<feature type="domain" description="Ig-like" evidence="5">
    <location>
        <begin position="17"/>
        <end position="103"/>
    </location>
</feature>
<sequence>MLGRGSTGLQEKVQGIPPAFLKPLIKKRVFENDSLTFCAEVFGLPSPDVKWFCNKTQLVADDRVKMERDGDTISLTIHNVTKADQGEYICEAVNYVGEARSVALVVVVSQEVRFMPAPPAVTHQHVMEFDVEEDDSSRSPSPQEILLEVELDENEVKEFEKQVKIITIPEYTADNKSMIISLDVLPSIYEEGAVDFVTQEHDELKIAFEVTEMPPRFINPICDMEAPEGTTVMFECSLMGIPSPIVSWFKDGSGFINMKSVKQEDSGLYTCKASNPFGEASCGAELVQMTVVQKKGYKVSLPGQDRARSDQMVYTIGTEDRQIIPSEQVGSLRDLDISAATVHQSKMEVEHAAAGQKVVVQESKAAKMEQSISSHIKISTEAHMAFEQSVQVSRQEVRSVTLKSQEKDLGAAIVTTSLPPTTVPTEQAVDVSIQKEHREEIFKEEITVSRPEQREYPVIPPTFVKKMEPKITWKQGIAARLQCSIKGSPELHIHWFWNERELSDGEKYKISFKNGVATLEIMNLMVTDSGSYTCEVSNNAGSESCNTLIAVKGLSNIAFTLHSLFGSENFWY</sequence>
<dbReference type="SMART" id="SM00408">
    <property type="entry name" value="IGc2"/>
    <property type="match status" value="3"/>
</dbReference>
<keyword evidence="3" id="KW-1015">Disulfide bond</keyword>
<dbReference type="GeneTree" id="ENSGT01110000267173"/>
<protein>
    <recommendedName>
        <fullName evidence="5">Ig-like domain-containing protein</fullName>
    </recommendedName>
</protein>
<dbReference type="InterPro" id="IPR013098">
    <property type="entry name" value="Ig_I-set"/>
</dbReference>
<dbReference type="Pfam" id="PF13927">
    <property type="entry name" value="Ig_3"/>
    <property type="match status" value="1"/>
</dbReference>
<dbReference type="GO" id="GO:0005737">
    <property type="term" value="C:cytoplasm"/>
    <property type="evidence" value="ECO:0007669"/>
    <property type="project" value="UniProtKB-SubCell"/>
</dbReference>
<keyword evidence="2" id="KW-0963">Cytoplasm</keyword>
<dbReference type="Ensembl" id="ENSSLDT00000025889.1">
    <property type="protein sequence ID" value="ENSSLDP00000025103.1"/>
    <property type="gene ID" value="ENSSLDG00000019545.1"/>
</dbReference>
<dbReference type="FunFam" id="2.60.40.10:FF:000022">
    <property type="entry name" value="Cardiac titin"/>
    <property type="match status" value="1"/>
</dbReference>
<dbReference type="Proteomes" id="UP000261360">
    <property type="component" value="Unplaced"/>
</dbReference>
<dbReference type="CDD" id="cd00096">
    <property type="entry name" value="Ig"/>
    <property type="match status" value="1"/>
</dbReference>
<dbReference type="SUPFAM" id="SSF48726">
    <property type="entry name" value="Immunoglobulin"/>
    <property type="match status" value="3"/>
</dbReference>
<accession>A0A3B4YAV3</accession>
<evidence type="ECO:0000256" key="2">
    <source>
        <dbReference type="ARBA" id="ARBA00022490"/>
    </source>
</evidence>
<organism evidence="6 7">
    <name type="scientific">Seriola lalandi dorsalis</name>
    <dbReference type="NCBI Taxonomy" id="1841481"/>
    <lineage>
        <taxon>Eukaryota</taxon>
        <taxon>Metazoa</taxon>
        <taxon>Chordata</taxon>
        <taxon>Craniata</taxon>
        <taxon>Vertebrata</taxon>
        <taxon>Euteleostomi</taxon>
        <taxon>Actinopterygii</taxon>
        <taxon>Neopterygii</taxon>
        <taxon>Teleostei</taxon>
        <taxon>Neoteleostei</taxon>
        <taxon>Acanthomorphata</taxon>
        <taxon>Carangaria</taxon>
        <taxon>Carangiformes</taxon>
        <taxon>Carangidae</taxon>
        <taxon>Seriola</taxon>
    </lineage>
</organism>
<dbReference type="GO" id="GO:0004672">
    <property type="term" value="F:protein kinase activity"/>
    <property type="evidence" value="ECO:0007669"/>
    <property type="project" value="TreeGrafter"/>
</dbReference>
<comment type="subcellular location">
    <subcellularLocation>
        <location evidence="1">Cytoplasm</location>
    </subcellularLocation>
</comment>
<reference evidence="6" key="1">
    <citation type="submission" date="2025-08" db="UniProtKB">
        <authorList>
            <consortium name="Ensembl"/>
        </authorList>
    </citation>
    <scope>IDENTIFICATION</scope>
</reference>
<dbReference type="PANTHER" id="PTHR47633">
    <property type="entry name" value="IMMUNOGLOBULIN"/>
    <property type="match status" value="1"/>
</dbReference>
<dbReference type="Pfam" id="PF07679">
    <property type="entry name" value="I-set"/>
    <property type="match status" value="2"/>
</dbReference>
<dbReference type="AlphaFoldDB" id="A0A3B4YAV3"/>
<name>A0A3B4YAV3_SERLL</name>
<keyword evidence="7" id="KW-1185">Reference proteome</keyword>
<dbReference type="PANTHER" id="PTHR47633:SF14">
    <property type="entry name" value="IG-LIKE DOMAIN-CONTAINING PROTEIN"/>
    <property type="match status" value="1"/>
</dbReference>
<dbReference type="InterPro" id="IPR036179">
    <property type="entry name" value="Ig-like_dom_sf"/>
</dbReference>
<dbReference type="FunFam" id="2.60.40.10:FF:000032">
    <property type="entry name" value="palladin isoform X1"/>
    <property type="match status" value="1"/>
</dbReference>
<proteinExistence type="predicted"/>
<feature type="domain" description="Ig-like" evidence="5">
    <location>
        <begin position="461"/>
        <end position="550"/>
    </location>
</feature>
<evidence type="ECO:0000313" key="6">
    <source>
        <dbReference type="Ensembl" id="ENSSLDP00000025103.1"/>
    </source>
</evidence>
<evidence type="ECO:0000259" key="5">
    <source>
        <dbReference type="PROSITE" id="PS50835"/>
    </source>
</evidence>